<evidence type="ECO:0000313" key="2">
    <source>
        <dbReference type="EMBL" id="MBD2613084.1"/>
    </source>
</evidence>
<keyword evidence="3" id="KW-1185">Reference proteome</keyword>
<name>A0ABR8HBJ6_NOSPU</name>
<organism evidence="2 3">
    <name type="scientific">Nostoc punctiforme FACHB-252</name>
    <dbReference type="NCBI Taxonomy" id="1357509"/>
    <lineage>
        <taxon>Bacteria</taxon>
        <taxon>Bacillati</taxon>
        <taxon>Cyanobacteriota</taxon>
        <taxon>Cyanophyceae</taxon>
        <taxon>Nostocales</taxon>
        <taxon>Nostocaceae</taxon>
        <taxon>Nostoc</taxon>
    </lineage>
</organism>
<keyword evidence="1" id="KW-1133">Transmembrane helix</keyword>
<evidence type="ECO:0000256" key="1">
    <source>
        <dbReference type="SAM" id="Phobius"/>
    </source>
</evidence>
<gene>
    <name evidence="2" type="ORF">H6G94_17695</name>
</gene>
<evidence type="ECO:0000313" key="3">
    <source>
        <dbReference type="Proteomes" id="UP000606396"/>
    </source>
</evidence>
<dbReference type="EMBL" id="JACJTC010000012">
    <property type="protein sequence ID" value="MBD2613084.1"/>
    <property type="molecule type" value="Genomic_DNA"/>
</dbReference>
<feature type="transmembrane region" description="Helical" evidence="1">
    <location>
        <begin position="12"/>
        <end position="32"/>
    </location>
</feature>
<sequence>MQNSLESGALPNYGMILEFASTIIPAFGVSLYNKLNLITLILNNLLLEVF</sequence>
<dbReference type="Proteomes" id="UP000606396">
    <property type="component" value="Unassembled WGS sequence"/>
</dbReference>
<comment type="caution">
    <text evidence="2">The sequence shown here is derived from an EMBL/GenBank/DDBJ whole genome shotgun (WGS) entry which is preliminary data.</text>
</comment>
<keyword evidence="1" id="KW-0472">Membrane</keyword>
<reference evidence="2 3" key="1">
    <citation type="journal article" date="2020" name="ISME J.">
        <title>Comparative genomics reveals insights into cyanobacterial evolution and habitat adaptation.</title>
        <authorList>
            <person name="Chen M.Y."/>
            <person name="Teng W.K."/>
            <person name="Zhao L."/>
            <person name="Hu C.X."/>
            <person name="Zhou Y.K."/>
            <person name="Han B.P."/>
            <person name="Song L.R."/>
            <person name="Shu W.S."/>
        </authorList>
    </citation>
    <scope>NUCLEOTIDE SEQUENCE [LARGE SCALE GENOMIC DNA]</scope>
    <source>
        <strain evidence="2 3">FACHB-252</strain>
    </source>
</reference>
<accession>A0ABR8HBJ6</accession>
<protein>
    <submittedName>
        <fullName evidence="2">Uncharacterized protein</fullName>
    </submittedName>
</protein>
<keyword evidence="1" id="KW-0812">Transmembrane</keyword>
<proteinExistence type="predicted"/>